<evidence type="ECO:0000313" key="3">
    <source>
        <dbReference type="EMBL" id="PXF47623.1"/>
    </source>
</evidence>
<dbReference type="OrthoDB" id="10471781at2759"/>
<feature type="region of interest" description="Disordered" evidence="2">
    <location>
        <begin position="110"/>
        <end position="131"/>
    </location>
</feature>
<keyword evidence="4" id="KW-1185">Reference proteome</keyword>
<feature type="coiled-coil region" evidence="1">
    <location>
        <begin position="162"/>
        <end position="331"/>
    </location>
</feature>
<proteinExistence type="predicted"/>
<gene>
    <name evidence="3" type="ORF">BWQ96_02602</name>
</gene>
<feature type="region of interest" description="Disordered" evidence="2">
    <location>
        <begin position="334"/>
        <end position="363"/>
    </location>
</feature>
<feature type="compositionally biased region" description="Basic and acidic residues" evidence="2">
    <location>
        <begin position="115"/>
        <end position="131"/>
    </location>
</feature>
<sequence>MPTLQPDTLEETRQRESTGSSSERRASVERLRAVGQTFADGLAALRSHVTNKPMPSKAPESTQQPSVERDASFVSPPHDDSPNQTQTVPATPIEERQHITRLSTLLEAANTRTEAAQHESKRLRRENETLRQTADRSARLLGALRAEYDLLIEESQKKTSKEEQAMADAARLRAELVETERQLQQISQRATQTNRALAEEKQKSRALERVCMGLRRRVAVAEDKAQDATRLQEAFVARDTAESRLAETRAEAERLRARCGATDVLRERAEAAERAERSLRDRLIALEKEVDSRETLLRQGLLERRRLKDYLTKYERQLEHKDLKIAKLRRSAKRFKHGERLPPLPDDDTSIATDPPLSLDKLDTPTDDYGDHRLEQETWGEQNLDESVASIDSRQQSPLEHTHGNMAEASPLLREVEEAHAQLQAVFQDSGGEKSNDHPVDLVERVRRLEASFNAITQSRPVPPD</sequence>
<evidence type="ECO:0000256" key="1">
    <source>
        <dbReference type="SAM" id="Coils"/>
    </source>
</evidence>
<name>A0A2V3IZZ4_9FLOR</name>
<dbReference type="Proteomes" id="UP000247409">
    <property type="component" value="Unassembled WGS sequence"/>
</dbReference>
<accession>A0A2V3IZZ4</accession>
<evidence type="ECO:0000313" key="4">
    <source>
        <dbReference type="Proteomes" id="UP000247409"/>
    </source>
</evidence>
<protein>
    <submittedName>
        <fullName evidence="3">Uncharacterized protein</fullName>
    </submittedName>
</protein>
<feature type="region of interest" description="Disordered" evidence="2">
    <location>
        <begin position="44"/>
        <end position="94"/>
    </location>
</feature>
<dbReference type="EMBL" id="NBIV01000022">
    <property type="protein sequence ID" value="PXF47623.1"/>
    <property type="molecule type" value="Genomic_DNA"/>
</dbReference>
<dbReference type="AlphaFoldDB" id="A0A2V3IZZ4"/>
<reference evidence="3 4" key="1">
    <citation type="journal article" date="2018" name="Mol. Biol. Evol.">
        <title>Analysis of the draft genome of the red seaweed Gracilariopsis chorda provides insights into genome size evolution in Rhodophyta.</title>
        <authorList>
            <person name="Lee J."/>
            <person name="Yang E.C."/>
            <person name="Graf L."/>
            <person name="Yang J.H."/>
            <person name="Qiu H."/>
            <person name="Zel Zion U."/>
            <person name="Chan C.X."/>
            <person name="Stephens T.G."/>
            <person name="Weber A.P.M."/>
            <person name="Boo G.H."/>
            <person name="Boo S.M."/>
            <person name="Kim K.M."/>
            <person name="Shin Y."/>
            <person name="Jung M."/>
            <person name="Lee S.J."/>
            <person name="Yim H.S."/>
            <person name="Lee J.H."/>
            <person name="Bhattacharya D."/>
            <person name="Yoon H.S."/>
        </authorList>
    </citation>
    <scope>NUCLEOTIDE SEQUENCE [LARGE SCALE GENOMIC DNA]</scope>
    <source>
        <strain evidence="3 4">SKKU-2015</strain>
        <tissue evidence="3">Whole body</tissue>
    </source>
</reference>
<evidence type="ECO:0000256" key="2">
    <source>
        <dbReference type="SAM" id="MobiDB-lite"/>
    </source>
</evidence>
<organism evidence="3 4">
    <name type="scientific">Gracilariopsis chorda</name>
    <dbReference type="NCBI Taxonomy" id="448386"/>
    <lineage>
        <taxon>Eukaryota</taxon>
        <taxon>Rhodophyta</taxon>
        <taxon>Florideophyceae</taxon>
        <taxon>Rhodymeniophycidae</taxon>
        <taxon>Gracilariales</taxon>
        <taxon>Gracilariaceae</taxon>
        <taxon>Gracilariopsis</taxon>
    </lineage>
</organism>
<keyword evidence="1" id="KW-0175">Coiled coil</keyword>
<feature type="compositionally biased region" description="Basic and acidic residues" evidence="2">
    <location>
        <begin position="10"/>
        <end position="32"/>
    </location>
</feature>
<feature type="compositionally biased region" description="Basic and acidic residues" evidence="2">
    <location>
        <begin position="67"/>
        <end position="81"/>
    </location>
</feature>
<comment type="caution">
    <text evidence="3">The sequence shown here is derived from an EMBL/GenBank/DDBJ whole genome shotgun (WGS) entry which is preliminary data.</text>
</comment>
<feature type="region of interest" description="Disordered" evidence="2">
    <location>
        <begin position="1"/>
        <end position="32"/>
    </location>
</feature>